<dbReference type="Proteomes" id="UP000620133">
    <property type="component" value="Chromosome"/>
</dbReference>
<name>A0A7U9TIG9_9MOLU</name>
<comment type="similarity">
    <text evidence="1 5">Belongs to the bacterial ribosomal protein bL33 family.</text>
</comment>
<dbReference type="AlphaFoldDB" id="A0A7U9TIG9"/>
<dbReference type="GO" id="GO:0003735">
    <property type="term" value="F:structural constituent of ribosome"/>
    <property type="evidence" value="ECO:0007669"/>
    <property type="project" value="InterPro"/>
</dbReference>
<dbReference type="NCBIfam" id="TIGR01023">
    <property type="entry name" value="rpmG_bact"/>
    <property type="match status" value="1"/>
</dbReference>
<dbReference type="SUPFAM" id="SSF57829">
    <property type="entry name" value="Zn-binding ribosomal proteins"/>
    <property type="match status" value="1"/>
</dbReference>
<dbReference type="GO" id="GO:0005737">
    <property type="term" value="C:cytoplasm"/>
    <property type="evidence" value="ECO:0007669"/>
    <property type="project" value="UniProtKB-ARBA"/>
</dbReference>
<dbReference type="GO" id="GO:1990904">
    <property type="term" value="C:ribonucleoprotein complex"/>
    <property type="evidence" value="ECO:0007669"/>
    <property type="project" value="UniProtKB-KW"/>
</dbReference>
<dbReference type="Gene3D" id="2.20.28.120">
    <property type="entry name" value="Ribosomal protein L33"/>
    <property type="match status" value="1"/>
</dbReference>
<dbReference type="NCBIfam" id="NF001764">
    <property type="entry name" value="PRK00504.1"/>
    <property type="match status" value="1"/>
</dbReference>
<keyword evidence="7" id="KW-1185">Reference proteome</keyword>
<dbReference type="GO" id="GO:0006412">
    <property type="term" value="P:translation"/>
    <property type="evidence" value="ECO:0007669"/>
    <property type="project" value="UniProtKB-UniRule"/>
</dbReference>
<evidence type="ECO:0000256" key="4">
    <source>
        <dbReference type="ARBA" id="ARBA00035176"/>
    </source>
</evidence>
<sequence length="49" mass="6017">MRDLVKLVCTSCGDENYHTDKNKKTKPERLEFKKYCPRERKYTIHKEKK</sequence>
<reference evidence="6" key="1">
    <citation type="submission" date="2021-01" db="EMBL/GenBank/DDBJ databases">
        <title>Draft genome sequence of Acholeplasmataceae bacterium strain Mahy22.</title>
        <authorList>
            <person name="Watanabe M."/>
            <person name="Kojima H."/>
            <person name="Fukui M."/>
        </authorList>
    </citation>
    <scope>NUCLEOTIDE SEQUENCE</scope>
    <source>
        <strain evidence="6">Mahy22</strain>
    </source>
</reference>
<keyword evidence="3 5" id="KW-0687">Ribonucleoprotein</keyword>
<evidence type="ECO:0000256" key="1">
    <source>
        <dbReference type="ARBA" id="ARBA00007596"/>
    </source>
</evidence>
<dbReference type="PROSITE" id="PS00582">
    <property type="entry name" value="RIBOSOMAL_L33"/>
    <property type="match status" value="1"/>
</dbReference>
<dbReference type="PANTHER" id="PTHR43168">
    <property type="entry name" value="50S RIBOSOMAL PROTEIN L33, CHLOROPLASTIC"/>
    <property type="match status" value="1"/>
</dbReference>
<dbReference type="EMBL" id="AP024412">
    <property type="protein sequence ID" value="BCR35819.1"/>
    <property type="molecule type" value="Genomic_DNA"/>
</dbReference>
<dbReference type="HAMAP" id="MF_00294">
    <property type="entry name" value="Ribosomal_bL33"/>
    <property type="match status" value="1"/>
</dbReference>
<protein>
    <recommendedName>
        <fullName evidence="4 5">Large ribosomal subunit protein bL33</fullName>
    </recommendedName>
</protein>
<dbReference type="InterPro" id="IPR011332">
    <property type="entry name" value="Ribosomal_zn-bd"/>
</dbReference>
<dbReference type="GO" id="GO:0005840">
    <property type="term" value="C:ribosome"/>
    <property type="evidence" value="ECO:0007669"/>
    <property type="project" value="UniProtKB-KW"/>
</dbReference>
<evidence type="ECO:0000256" key="5">
    <source>
        <dbReference type="HAMAP-Rule" id="MF_00294"/>
    </source>
</evidence>
<evidence type="ECO:0000256" key="2">
    <source>
        <dbReference type="ARBA" id="ARBA00022980"/>
    </source>
</evidence>
<dbReference type="InterPro" id="IPR018264">
    <property type="entry name" value="Ribosomal_bL33_CS"/>
</dbReference>
<dbReference type="InterPro" id="IPR038584">
    <property type="entry name" value="Ribosomal_bL33_sf"/>
</dbReference>
<keyword evidence="2 5" id="KW-0689">Ribosomal protein</keyword>
<dbReference type="NCBIfam" id="NF001860">
    <property type="entry name" value="PRK00595.1"/>
    <property type="match status" value="1"/>
</dbReference>
<accession>A0A7U9TIG9</accession>
<evidence type="ECO:0000256" key="3">
    <source>
        <dbReference type="ARBA" id="ARBA00023274"/>
    </source>
</evidence>
<dbReference type="RefSeq" id="WP_176238653.1">
    <property type="nucleotide sequence ID" value="NZ_AP024412.1"/>
</dbReference>
<proteinExistence type="inferred from homology"/>
<organism evidence="6 7">
    <name type="scientific">Mariniplasma anaerobium</name>
    <dbReference type="NCBI Taxonomy" id="2735436"/>
    <lineage>
        <taxon>Bacteria</taxon>
        <taxon>Bacillati</taxon>
        <taxon>Mycoplasmatota</taxon>
        <taxon>Mollicutes</taxon>
        <taxon>Acholeplasmatales</taxon>
        <taxon>Acholeplasmataceae</taxon>
        <taxon>Mariniplasma</taxon>
    </lineage>
</organism>
<dbReference type="KEGG" id="manr:MPAN_007120"/>
<evidence type="ECO:0000313" key="7">
    <source>
        <dbReference type="Proteomes" id="UP000620133"/>
    </source>
</evidence>
<dbReference type="InterPro" id="IPR001705">
    <property type="entry name" value="Ribosomal_bL33"/>
</dbReference>
<gene>
    <name evidence="5 6" type="primary">rpmG</name>
    <name evidence="6" type="ORF">MPAN_007120</name>
</gene>
<dbReference type="Pfam" id="PF00471">
    <property type="entry name" value="Ribosomal_L33"/>
    <property type="match status" value="1"/>
</dbReference>
<dbReference type="PANTHER" id="PTHR43168:SF2">
    <property type="entry name" value="LARGE RIBOSOMAL SUBUNIT PROTEIN BL33C"/>
    <property type="match status" value="1"/>
</dbReference>
<evidence type="ECO:0000313" key="6">
    <source>
        <dbReference type="EMBL" id="BCR35819.1"/>
    </source>
</evidence>